<dbReference type="InterPro" id="IPR018688">
    <property type="entry name" value="PpoB2-like"/>
</dbReference>
<evidence type="ECO:0000313" key="3">
    <source>
        <dbReference type="Proteomes" id="UP000633943"/>
    </source>
</evidence>
<evidence type="ECO:0000256" key="1">
    <source>
        <dbReference type="SAM" id="Phobius"/>
    </source>
</evidence>
<accession>A0ABX1NV87</accession>
<keyword evidence="1" id="KW-1133">Transmembrane helix</keyword>
<dbReference type="Proteomes" id="UP000633943">
    <property type="component" value="Unassembled WGS sequence"/>
</dbReference>
<dbReference type="EMBL" id="WTVP01000024">
    <property type="protein sequence ID" value="NMG15929.1"/>
    <property type="molecule type" value="Genomic_DNA"/>
</dbReference>
<feature type="transmembrane region" description="Helical" evidence="1">
    <location>
        <begin position="96"/>
        <end position="118"/>
    </location>
</feature>
<organism evidence="2 3">
    <name type="scientific">Aromatoleum bremense</name>
    <dbReference type="NCBI Taxonomy" id="76115"/>
    <lineage>
        <taxon>Bacteria</taxon>
        <taxon>Pseudomonadati</taxon>
        <taxon>Pseudomonadota</taxon>
        <taxon>Betaproteobacteria</taxon>
        <taxon>Rhodocyclales</taxon>
        <taxon>Rhodocyclaceae</taxon>
        <taxon>Aromatoleum</taxon>
    </lineage>
</organism>
<dbReference type="RefSeq" id="WP_169202544.1">
    <property type="nucleotide sequence ID" value="NZ_CP059467.1"/>
</dbReference>
<sequence length="260" mass="28563">MEPISRRGAFNAAFAVLIILAWLALWLWERSPYGRYLNHAELGGLVHDAAWSSVLLQSSVYVTGWLLMTTAMMLPTTLPLLDAFRRMTARRTDAGQLVALVVAGYLAVWLAFGLAAHLFDLRLHALLERVAWLQANPWVFGAGPLAVAGAFQFSTLKYRCLERCRAPVGFVIQHWRGGNPVVQSLAIGAHHGVFCVGCCWALMLLMFAVGTGSIGWMLALAAIMAIEKNVAWGRRLSTPLGLALLLWAAAIALDHAWSWQ</sequence>
<evidence type="ECO:0000313" key="2">
    <source>
        <dbReference type="EMBL" id="NMG15929.1"/>
    </source>
</evidence>
<name>A0ABX1NV87_9RHOO</name>
<comment type="caution">
    <text evidence="2">The sequence shown here is derived from an EMBL/GenBank/DDBJ whole genome shotgun (WGS) entry which is preliminary data.</text>
</comment>
<proteinExistence type="predicted"/>
<feature type="transmembrane region" description="Helical" evidence="1">
    <location>
        <begin position="9"/>
        <end position="28"/>
    </location>
</feature>
<feature type="transmembrane region" description="Helical" evidence="1">
    <location>
        <begin position="62"/>
        <end position="84"/>
    </location>
</feature>
<protein>
    <submittedName>
        <fullName evidence="2">DUF2182 domain-containing protein</fullName>
    </submittedName>
</protein>
<keyword evidence="1" id="KW-0812">Transmembrane</keyword>
<feature type="transmembrane region" description="Helical" evidence="1">
    <location>
        <begin position="193"/>
        <end position="226"/>
    </location>
</feature>
<gene>
    <name evidence="2" type="ORF">GPA24_10325</name>
</gene>
<feature type="transmembrane region" description="Helical" evidence="1">
    <location>
        <begin position="138"/>
        <end position="156"/>
    </location>
</feature>
<keyword evidence="1" id="KW-0472">Membrane</keyword>
<feature type="transmembrane region" description="Helical" evidence="1">
    <location>
        <begin position="238"/>
        <end position="257"/>
    </location>
</feature>
<dbReference type="Pfam" id="PF09948">
    <property type="entry name" value="PpoB2"/>
    <property type="match status" value="1"/>
</dbReference>
<reference evidence="2 3" key="1">
    <citation type="submission" date="2019-12" db="EMBL/GenBank/DDBJ databases">
        <title>Comparative genomics gives insights into the taxonomy of the Azoarcus-Aromatoleum group and reveals separate origins of nif in the plant-associated Azoarcus and non-plant-associated Aromatoleum sub-groups.</title>
        <authorList>
            <person name="Lafos M."/>
            <person name="Maluk M."/>
            <person name="Batista M."/>
            <person name="Junghare M."/>
            <person name="Carmona M."/>
            <person name="Faoro H."/>
            <person name="Cruz L.M."/>
            <person name="Battistoni F."/>
            <person name="De Souza E."/>
            <person name="Pedrosa F."/>
            <person name="Chen W.-M."/>
            <person name="Poole P.S."/>
            <person name="Dixon R.A."/>
            <person name="James E.K."/>
        </authorList>
    </citation>
    <scope>NUCLEOTIDE SEQUENCE [LARGE SCALE GENOMIC DNA]</scope>
    <source>
        <strain evidence="2 3">PbN1</strain>
    </source>
</reference>
<keyword evidence="3" id="KW-1185">Reference proteome</keyword>